<evidence type="ECO:0000256" key="4">
    <source>
        <dbReference type="ARBA" id="ARBA00022741"/>
    </source>
</evidence>
<dbReference type="SUPFAM" id="SSF56112">
    <property type="entry name" value="Protein kinase-like (PK-like)"/>
    <property type="match status" value="1"/>
</dbReference>
<evidence type="ECO:0000256" key="5">
    <source>
        <dbReference type="ARBA" id="ARBA00022777"/>
    </source>
</evidence>
<dbReference type="AlphaFoldDB" id="A0A7S3AMC1"/>
<evidence type="ECO:0000259" key="10">
    <source>
        <dbReference type="PROSITE" id="PS50011"/>
    </source>
</evidence>
<feature type="compositionally biased region" description="Low complexity" evidence="9">
    <location>
        <begin position="205"/>
        <end position="222"/>
    </location>
</feature>
<proteinExistence type="predicted"/>
<comment type="catalytic activity">
    <reaction evidence="7">
        <text>L-threonyl-[protein] + ATP = O-phospho-L-threonyl-[protein] + ADP + H(+)</text>
        <dbReference type="Rhea" id="RHEA:46608"/>
        <dbReference type="Rhea" id="RHEA-COMP:11060"/>
        <dbReference type="Rhea" id="RHEA-COMP:11605"/>
        <dbReference type="ChEBI" id="CHEBI:15378"/>
        <dbReference type="ChEBI" id="CHEBI:30013"/>
        <dbReference type="ChEBI" id="CHEBI:30616"/>
        <dbReference type="ChEBI" id="CHEBI:61977"/>
        <dbReference type="ChEBI" id="CHEBI:456216"/>
        <dbReference type="EC" id="2.7.11.1"/>
    </reaction>
</comment>
<evidence type="ECO:0000256" key="9">
    <source>
        <dbReference type="SAM" id="MobiDB-lite"/>
    </source>
</evidence>
<keyword evidence="6" id="KW-0067">ATP-binding</keyword>
<keyword evidence="4" id="KW-0547">Nucleotide-binding</keyword>
<dbReference type="PANTHER" id="PTHR22967">
    <property type="entry name" value="SERINE/THREONINE PROTEIN KINASE"/>
    <property type="match status" value="1"/>
</dbReference>
<evidence type="ECO:0000313" key="11">
    <source>
        <dbReference type="EMBL" id="CAE0107548.1"/>
    </source>
</evidence>
<evidence type="ECO:0000256" key="8">
    <source>
        <dbReference type="ARBA" id="ARBA00048679"/>
    </source>
</evidence>
<evidence type="ECO:0000256" key="3">
    <source>
        <dbReference type="ARBA" id="ARBA00022679"/>
    </source>
</evidence>
<protein>
    <recommendedName>
        <fullName evidence="1">non-specific serine/threonine protein kinase</fullName>
        <ecNumber evidence="1">2.7.11.1</ecNumber>
    </recommendedName>
</protein>
<comment type="catalytic activity">
    <reaction evidence="8">
        <text>L-seryl-[protein] + ATP = O-phospho-L-seryl-[protein] + ADP + H(+)</text>
        <dbReference type="Rhea" id="RHEA:17989"/>
        <dbReference type="Rhea" id="RHEA-COMP:9863"/>
        <dbReference type="Rhea" id="RHEA-COMP:11604"/>
        <dbReference type="ChEBI" id="CHEBI:15378"/>
        <dbReference type="ChEBI" id="CHEBI:29999"/>
        <dbReference type="ChEBI" id="CHEBI:30616"/>
        <dbReference type="ChEBI" id="CHEBI:83421"/>
        <dbReference type="ChEBI" id="CHEBI:456216"/>
        <dbReference type="EC" id="2.7.11.1"/>
    </reaction>
</comment>
<keyword evidence="2" id="KW-0723">Serine/threonine-protein kinase</keyword>
<dbReference type="EMBL" id="HBHX01014672">
    <property type="protein sequence ID" value="CAE0107548.1"/>
    <property type="molecule type" value="Transcribed_RNA"/>
</dbReference>
<feature type="region of interest" description="Disordered" evidence="9">
    <location>
        <begin position="161"/>
        <end position="233"/>
    </location>
</feature>
<sequence>MHSLAPPVAHRDIKLENVLGAADGRFILCDFGSATTERLTEQRTRQQVVVEEEKIHKYSTLMYRAPEMVDLYLNCEVAEKVDCWAMGCILFALCFRDHPFDSESTLQILNASYTAPEGQERSPKMMEFIQALLAPDPADRLSAAEALSWCSALRHDREALRPEPCAAQLQQREERRQRRQQQEREGQERRQHHQQQREQRRRWQQQRPPQRRQQQQQPPEGRGSLGTSWSAEFDDDFDVGAPASRLVIPPRFVDLQLTCDKGIVAVALAANVAPDCIGTSTSAREVSCSFAAEGWEASFAETTIEATNVLPPPPTPPALPPPPPIAAATRPSGLFIPRAISTTPMHLGHPTPRDADDDFGEFSAAADEGWGVDGWGVDSKSDGFGAFEQVGRGSTGVGATVATGLAVPLPSSPGSEFGDFSAGQQQGVEEEDAFGEFSAMVGHKAGGDLD</sequence>
<dbReference type="InterPro" id="IPR000719">
    <property type="entry name" value="Prot_kinase_dom"/>
</dbReference>
<accession>A0A7S3AMC1</accession>
<evidence type="ECO:0000256" key="2">
    <source>
        <dbReference type="ARBA" id="ARBA00022527"/>
    </source>
</evidence>
<name>A0A7S3AMC1_9EUKA</name>
<dbReference type="GO" id="GO:0005524">
    <property type="term" value="F:ATP binding"/>
    <property type="evidence" value="ECO:0007669"/>
    <property type="project" value="UniProtKB-KW"/>
</dbReference>
<dbReference type="Pfam" id="PF00069">
    <property type="entry name" value="Pkinase"/>
    <property type="match status" value="1"/>
</dbReference>
<feature type="compositionally biased region" description="Basic and acidic residues" evidence="9">
    <location>
        <begin position="171"/>
        <end position="189"/>
    </location>
</feature>
<feature type="domain" description="Protein kinase" evidence="10">
    <location>
        <begin position="1"/>
        <end position="158"/>
    </location>
</feature>
<dbReference type="SMART" id="SM00220">
    <property type="entry name" value="S_TKc"/>
    <property type="match status" value="1"/>
</dbReference>
<organism evidence="11">
    <name type="scientific">Haptolina ericina</name>
    <dbReference type="NCBI Taxonomy" id="156174"/>
    <lineage>
        <taxon>Eukaryota</taxon>
        <taxon>Haptista</taxon>
        <taxon>Haptophyta</taxon>
        <taxon>Prymnesiophyceae</taxon>
        <taxon>Prymnesiales</taxon>
        <taxon>Prymnesiaceae</taxon>
        <taxon>Haptolina</taxon>
    </lineage>
</organism>
<dbReference type="EC" id="2.7.11.1" evidence="1"/>
<gene>
    <name evidence="11" type="ORF">HERI1096_LOCUS8207</name>
</gene>
<dbReference type="GO" id="GO:0004674">
    <property type="term" value="F:protein serine/threonine kinase activity"/>
    <property type="evidence" value="ECO:0007669"/>
    <property type="project" value="UniProtKB-KW"/>
</dbReference>
<reference evidence="11" key="1">
    <citation type="submission" date="2021-01" db="EMBL/GenBank/DDBJ databases">
        <authorList>
            <person name="Corre E."/>
            <person name="Pelletier E."/>
            <person name="Niang G."/>
            <person name="Scheremetjew M."/>
            <person name="Finn R."/>
            <person name="Kale V."/>
            <person name="Holt S."/>
            <person name="Cochrane G."/>
            <person name="Meng A."/>
            <person name="Brown T."/>
            <person name="Cohen L."/>
        </authorList>
    </citation>
    <scope>NUCLEOTIDE SEQUENCE</scope>
    <source>
        <strain evidence="11">CCMP281</strain>
    </source>
</reference>
<evidence type="ECO:0000256" key="6">
    <source>
        <dbReference type="ARBA" id="ARBA00022840"/>
    </source>
</evidence>
<keyword evidence="5" id="KW-0418">Kinase</keyword>
<dbReference type="InterPro" id="IPR011009">
    <property type="entry name" value="Kinase-like_dom_sf"/>
</dbReference>
<dbReference type="PANTHER" id="PTHR22967:SF57">
    <property type="entry name" value="AUXILIN, ISOFORM A-RELATED"/>
    <property type="match status" value="1"/>
</dbReference>
<dbReference type="Gene3D" id="1.10.510.10">
    <property type="entry name" value="Transferase(Phosphotransferase) domain 1"/>
    <property type="match status" value="1"/>
</dbReference>
<evidence type="ECO:0000256" key="1">
    <source>
        <dbReference type="ARBA" id="ARBA00012513"/>
    </source>
</evidence>
<dbReference type="GO" id="GO:0005737">
    <property type="term" value="C:cytoplasm"/>
    <property type="evidence" value="ECO:0007669"/>
    <property type="project" value="TreeGrafter"/>
</dbReference>
<evidence type="ECO:0000256" key="7">
    <source>
        <dbReference type="ARBA" id="ARBA00047899"/>
    </source>
</evidence>
<keyword evidence="3" id="KW-0808">Transferase</keyword>
<feature type="compositionally biased region" description="Basic residues" evidence="9">
    <location>
        <begin position="190"/>
        <end position="204"/>
    </location>
</feature>
<dbReference type="PROSITE" id="PS50011">
    <property type="entry name" value="PROTEIN_KINASE_DOM"/>
    <property type="match status" value="1"/>
</dbReference>